<dbReference type="Gene3D" id="3.30.60.20">
    <property type="match status" value="1"/>
</dbReference>
<dbReference type="EMBL" id="HBIB01044470">
    <property type="protein sequence ID" value="CAE0266707.1"/>
    <property type="molecule type" value="Transcribed_RNA"/>
</dbReference>
<keyword evidence="7 8" id="KW-0067">ATP-binding</keyword>
<dbReference type="EC" id="2.7.1.21" evidence="2 8"/>
<dbReference type="GO" id="GO:0046104">
    <property type="term" value="P:thymidine metabolic process"/>
    <property type="evidence" value="ECO:0007669"/>
    <property type="project" value="TreeGrafter"/>
</dbReference>
<dbReference type="GO" id="GO:0071897">
    <property type="term" value="P:DNA biosynthetic process"/>
    <property type="evidence" value="ECO:0007669"/>
    <property type="project" value="UniProtKB-KW"/>
</dbReference>
<evidence type="ECO:0000256" key="4">
    <source>
        <dbReference type="ARBA" id="ARBA00022679"/>
    </source>
</evidence>
<dbReference type="PANTHER" id="PTHR11441:SF0">
    <property type="entry name" value="THYMIDINE KINASE, CYTOSOLIC"/>
    <property type="match status" value="1"/>
</dbReference>
<evidence type="ECO:0000256" key="1">
    <source>
        <dbReference type="ARBA" id="ARBA00007587"/>
    </source>
</evidence>
<evidence type="ECO:0000256" key="8">
    <source>
        <dbReference type="RuleBase" id="RU000544"/>
    </source>
</evidence>
<dbReference type="Pfam" id="PF00265">
    <property type="entry name" value="TK"/>
    <property type="match status" value="1"/>
</dbReference>
<dbReference type="AlphaFoldDB" id="A0A7S3GHP2"/>
<evidence type="ECO:0000313" key="10">
    <source>
        <dbReference type="EMBL" id="CAE0266707.1"/>
    </source>
</evidence>
<dbReference type="PANTHER" id="PTHR11441">
    <property type="entry name" value="THYMIDINE KINASE"/>
    <property type="match status" value="1"/>
</dbReference>
<dbReference type="Gene3D" id="3.40.50.300">
    <property type="entry name" value="P-loop containing nucleotide triphosphate hydrolases"/>
    <property type="match status" value="1"/>
</dbReference>
<comment type="catalytic activity">
    <reaction evidence="8">
        <text>thymidine + ATP = dTMP + ADP + H(+)</text>
        <dbReference type="Rhea" id="RHEA:19129"/>
        <dbReference type="ChEBI" id="CHEBI:15378"/>
        <dbReference type="ChEBI" id="CHEBI:17748"/>
        <dbReference type="ChEBI" id="CHEBI:30616"/>
        <dbReference type="ChEBI" id="CHEBI:63528"/>
        <dbReference type="ChEBI" id="CHEBI:456216"/>
        <dbReference type="EC" id="2.7.1.21"/>
    </reaction>
</comment>
<name>A0A7S3GHP2_9EUKA</name>
<dbReference type="SUPFAM" id="SSF57716">
    <property type="entry name" value="Glucocorticoid receptor-like (DNA-binding domain)"/>
    <property type="match status" value="1"/>
</dbReference>
<evidence type="ECO:0000256" key="6">
    <source>
        <dbReference type="ARBA" id="ARBA00022777"/>
    </source>
</evidence>
<organism evidence="10">
    <name type="scientific">Palpitomonas bilix</name>
    <dbReference type="NCBI Taxonomy" id="652834"/>
    <lineage>
        <taxon>Eukaryota</taxon>
        <taxon>Eukaryota incertae sedis</taxon>
    </lineage>
</organism>
<keyword evidence="5 8" id="KW-0547">Nucleotide-binding</keyword>
<dbReference type="GO" id="GO:0004797">
    <property type="term" value="F:thymidine kinase activity"/>
    <property type="evidence" value="ECO:0007669"/>
    <property type="project" value="UniProtKB-EC"/>
</dbReference>
<evidence type="ECO:0000256" key="7">
    <source>
        <dbReference type="ARBA" id="ARBA00022840"/>
    </source>
</evidence>
<protein>
    <recommendedName>
        <fullName evidence="2 8">Thymidine kinase</fullName>
        <ecNumber evidence="2 8">2.7.1.21</ecNumber>
    </recommendedName>
</protein>
<accession>A0A7S3GHP2</accession>
<dbReference type="SUPFAM" id="SSF52540">
    <property type="entry name" value="P-loop containing nucleoside triphosphate hydrolases"/>
    <property type="match status" value="1"/>
</dbReference>
<keyword evidence="6 8" id="KW-0418">Kinase</keyword>
<evidence type="ECO:0000256" key="3">
    <source>
        <dbReference type="ARBA" id="ARBA00022634"/>
    </source>
</evidence>
<reference evidence="10" key="1">
    <citation type="submission" date="2021-01" db="EMBL/GenBank/DDBJ databases">
        <authorList>
            <person name="Corre E."/>
            <person name="Pelletier E."/>
            <person name="Niang G."/>
            <person name="Scheremetjew M."/>
            <person name="Finn R."/>
            <person name="Kale V."/>
            <person name="Holt S."/>
            <person name="Cochrane G."/>
            <person name="Meng A."/>
            <person name="Brown T."/>
            <person name="Cohen L."/>
        </authorList>
    </citation>
    <scope>NUCLEOTIDE SEQUENCE</scope>
    <source>
        <strain evidence="10">NIES-2562</strain>
    </source>
</reference>
<sequence>MFGVAKMRSIRGWVAVRAVFSAADACCTSKLALPSCCTSSHVSRLVSFLSTSARSYTSSRRVDMGRVELILGPMFSGKSSELLRRLQRYEAVGAKSVLFNHVRDEERLELLADREFAQDESVVSTHDGHTRSAYSVATLKPFYDSSSANTKEIWEFVKARIAEANVIAIDEGQFFPDIREAVMAFAEQQHKHVIVAGLDGTFKREKFGSLLDVVPIADSVDVLHSLCMRCKDGTPARFSSRKAKSEELIQIGGRDKYEALCRYHFLRACTEEAK</sequence>
<evidence type="ECO:0000256" key="5">
    <source>
        <dbReference type="ARBA" id="ARBA00022741"/>
    </source>
</evidence>
<gene>
    <name evidence="10" type="ORF">PBIL07802_LOCUS29049</name>
</gene>
<dbReference type="InterPro" id="IPR020633">
    <property type="entry name" value="Thymidine_kinase_CS"/>
</dbReference>
<dbReference type="GO" id="GO:0005524">
    <property type="term" value="F:ATP binding"/>
    <property type="evidence" value="ECO:0007669"/>
    <property type="project" value="UniProtKB-KW"/>
</dbReference>
<keyword evidence="3 8" id="KW-0237">DNA synthesis</keyword>
<evidence type="ECO:0000256" key="9">
    <source>
        <dbReference type="RuleBase" id="RU004165"/>
    </source>
</evidence>
<dbReference type="InterPro" id="IPR001267">
    <property type="entry name" value="Thymidine_kinase"/>
</dbReference>
<evidence type="ECO:0000256" key="2">
    <source>
        <dbReference type="ARBA" id="ARBA00012118"/>
    </source>
</evidence>
<dbReference type="PROSITE" id="PS00603">
    <property type="entry name" value="TK_CELLULAR_TYPE"/>
    <property type="match status" value="1"/>
</dbReference>
<dbReference type="InterPro" id="IPR027417">
    <property type="entry name" value="P-loop_NTPase"/>
</dbReference>
<keyword evidence="4 8" id="KW-0808">Transferase</keyword>
<comment type="similarity">
    <text evidence="1 9">Belongs to the thymidine kinase family.</text>
</comment>
<proteinExistence type="inferred from homology"/>